<dbReference type="InterPro" id="IPR051620">
    <property type="entry name" value="ORF904-like_C"/>
</dbReference>
<dbReference type="Proteomes" id="UP001302000">
    <property type="component" value="Segment"/>
</dbReference>
<gene>
    <name evidence="6" type="ORF">vir335_00081</name>
</gene>
<dbReference type="GO" id="GO:0005524">
    <property type="term" value="F:ATP binding"/>
    <property type="evidence" value="ECO:0007669"/>
    <property type="project" value="UniProtKB-KW"/>
</dbReference>
<evidence type="ECO:0000313" key="6">
    <source>
        <dbReference type="EMBL" id="DBA35637.1"/>
    </source>
</evidence>
<dbReference type="PROSITE" id="PS51206">
    <property type="entry name" value="SF3_HELICASE_1"/>
    <property type="match status" value="1"/>
</dbReference>
<feature type="region of interest" description="Disordered" evidence="4">
    <location>
        <begin position="501"/>
        <end position="595"/>
    </location>
</feature>
<feature type="domain" description="SF3 helicase" evidence="5">
    <location>
        <begin position="204"/>
        <end position="361"/>
    </location>
</feature>
<dbReference type="Gene3D" id="3.40.50.300">
    <property type="entry name" value="P-loop containing nucleotide triphosphate hydrolases"/>
    <property type="match status" value="1"/>
</dbReference>
<evidence type="ECO:0000313" key="7">
    <source>
        <dbReference type="Proteomes" id="UP001302000"/>
    </source>
</evidence>
<proteinExistence type="predicted"/>
<dbReference type="PANTHER" id="PTHR35372">
    <property type="entry name" value="ATP BINDING PROTEIN-RELATED"/>
    <property type="match status" value="1"/>
</dbReference>
<evidence type="ECO:0000256" key="3">
    <source>
        <dbReference type="ARBA" id="ARBA00022840"/>
    </source>
</evidence>
<dbReference type="InterPro" id="IPR045455">
    <property type="entry name" value="NrS-1_pol-like_helicase"/>
</dbReference>
<reference evidence="6 7" key="1">
    <citation type="journal article" date="2023" name="Nat. Microbiol.">
        <title>A compendium of viruses from methanogenic archaea reveals their diversity and adaptations to the gut environment.</title>
        <authorList>
            <person name="Medvedeva S."/>
            <person name="Borrel G."/>
            <person name="Krupovic M."/>
            <person name="Gribaldo S."/>
        </authorList>
    </citation>
    <scope>NUCLEOTIDE SEQUENCE [LARGE SCALE GENOMIC DNA]</scope>
</reference>
<evidence type="ECO:0000256" key="1">
    <source>
        <dbReference type="ARBA" id="ARBA00022741"/>
    </source>
</evidence>
<feature type="compositionally biased region" description="Basic and acidic residues" evidence="4">
    <location>
        <begin position="503"/>
        <end position="541"/>
    </location>
</feature>
<dbReference type="RefSeq" id="YP_013605541.1">
    <property type="nucleotide sequence ID" value="NC_134205.1"/>
</dbReference>
<dbReference type="InterPro" id="IPR027417">
    <property type="entry name" value="P-loop_NTPase"/>
</dbReference>
<keyword evidence="3" id="KW-0067">ATP-binding</keyword>
<keyword evidence="1" id="KW-0547">Nucleotide-binding</keyword>
<dbReference type="GO" id="GO:0016787">
    <property type="term" value="F:hydrolase activity"/>
    <property type="evidence" value="ECO:0007669"/>
    <property type="project" value="UniProtKB-KW"/>
</dbReference>
<name>A0AA86XTN4_9CAUD</name>
<feature type="compositionally biased region" description="Pro residues" evidence="4">
    <location>
        <begin position="552"/>
        <end position="561"/>
    </location>
</feature>
<keyword evidence="2" id="KW-0378">Hydrolase</keyword>
<evidence type="ECO:0000259" key="5">
    <source>
        <dbReference type="PROSITE" id="PS51206"/>
    </source>
</evidence>
<feature type="compositionally biased region" description="Acidic residues" evidence="4">
    <location>
        <begin position="586"/>
        <end position="595"/>
    </location>
</feature>
<dbReference type="InterPro" id="IPR014015">
    <property type="entry name" value="Helicase_SF3_DNA-vir"/>
</dbReference>
<dbReference type="SUPFAM" id="SSF52540">
    <property type="entry name" value="P-loop containing nucleoside triphosphate hydrolases"/>
    <property type="match status" value="1"/>
</dbReference>
<sequence>MTDCSVMDSALREMRGRCGKVEMCPTGTNYGELPEPAPDPRGMVAAAKGGELKPADIGIAEFLRDRGYRYVGDVVMRFDGRFLQPSSENAMYAEVVEGLRDVGCKTLLARSRFSDIVSYWQVIADPSRVASDTATAELEADYGGWLIPFENGLLNVGQARMVPFIPDVAFEGHIHARYDPDIALDPGVEGRIRGVWRGILGSDEMVDFMLTCIGYTLYSEVLSPPALFVLMGPGGTGKSAVLNTIERMLGSERVSSMSPSKLSTQFGLSRLRGMAANLCDEAGDASGARVDSDLLKALAAGRPWDMEQKYKDISRFVNKAKLWFAANSIPDFGDTSSGMMRRMVIFPCVTRQDPAARIYDALGSEEGLAWLAYHSLKAFLEFLWSGACEFEPPQSVLDMRFDFCMQESLCEFLSEAVGSLDREAIRNWLDGRTMGEVYDAYVESMVESGRGRPMPRTQVRSKLCTEYNMCMRRTTLRFDASRKTVYVFACKTDAIAPTAAELAEPKSQEELDADARKRAEGRKAAADRLRSEREAEQRSKEEEEYALQHRAPAPPSAPSPAPSSAGNGRDKKDDGDDGAEMKELDIIDDFTEEDL</sequence>
<dbReference type="Pfam" id="PF19263">
    <property type="entry name" value="DUF5906"/>
    <property type="match status" value="1"/>
</dbReference>
<protein>
    <submittedName>
        <fullName evidence="6">DNA primase</fullName>
    </submittedName>
</protein>
<keyword evidence="7" id="KW-1185">Reference proteome</keyword>
<feature type="compositionally biased region" description="Basic and acidic residues" evidence="4">
    <location>
        <begin position="568"/>
        <end position="585"/>
    </location>
</feature>
<dbReference type="PANTHER" id="PTHR35372:SF2">
    <property type="entry name" value="SF3 HELICASE DOMAIN-CONTAINING PROTEIN"/>
    <property type="match status" value="1"/>
</dbReference>
<accession>A0AA86XTN4</accession>
<dbReference type="GeneID" id="301841422"/>
<evidence type="ECO:0000256" key="2">
    <source>
        <dbReference type="ARBA" id="ARBA00022801"/>
    </source>
</evidence>
<organism evidence="6 7">
    <name type="scientific">Caudoviricetes sp. vir335</name>
    <dbReference type="NCBI Taxonomy" id="3068357"/>
    <lineage>
        <taxon>Viruses</taxon>
        <taxon>Duplodnaviria</taxon>
        <taxon>Heunggongvirae</taxon>
        <taxon>Uroviricota</taxon>
        <taxon>Caudoviricetes</taxon>
    </lineage>
</organism>
<evidence type="ECO:0000256" key="4">
    <source>
        <dbReference type="SAM" id="MobiDB-lite"/>
    </source>
</evidence>
<dbReference type="EMBL" id="BK063680">
    <property type="protein sequence ID" value="DBA35637.1"/>
    <property type="molecule type" value="Genomic_DNA"/>
</dbReference>